<evidence type="ECO:0000313" key="10">
    <source>
        <dbReference type="Proteomes" id="UP000187338"/>
    </source>
</evidence>
<name>A0A1L8D3Y7_9THEO</name>
<dbReference type="InterPro" id="IPR004761">
    <property type="entry name" value="Spore_GerAB"/>
</dbReference>
<feature type="transmembrane region" description="Helical" evidence="8">
    <location>
        <begin position="7"/>
        <end position="24"/>
    </location>
</feature>
<feature type="transmembrane region" description="Helical" evidence="8">
    <location>
        <begin position="36"/>
        <end position="58"/>
    </location>
</feature>
<comment type="similarity">
    <text evidence="2">Belongs to the amino acid-polyamine-organocation (APC) superfamily. Spore germination protein (SGP) (TC 2.A.3.9) family.</text>
</comment>
<evidence type="ECO:0000256" key="2">
    <source>
        <dbReference type="ARBA" id="ARBA00007998"/>
    </source>
</evidence>
<dbReference type="Pfam" id="PF03845">
    <property type="entry name" value="Spore_permease"/>
    <property type="match status" value="1"/>
</dbReference>
<dbReference type="STRING" id="661089.ciss_18160"/>
<keyword evidence="4" id="KW-0309">Germination</keyword>
<keyword evidence="7 8" id="KW-0472">Membrane</keyword>
<dbReference type="RefSeq" id="WP_075866088.1">
    <property type="nucleotide sequence ID" value="NZ_BDJL01000093.1"/>
</dbReference>
<feature type="transmembrane region" description="Helical" evidence="8">
    <location>
        <begin position="111"/>
        <end position="128"/>
    </location>
</feature>
<protein>
    <submittedName>
        <fullName evidence="9">Uncharacterized protein</fullName>
    </submittedName>
</protein>
<evidence type="ECO:0000256" key="3">
    <source>
        <dbReference type="ARBA" id="ARBA00022448"/>
    </source>
</evidence>
<dbReference type="PANTHER" id="PTHR34975">
    <property type="entry name" value="SPORE GERMINATION PROTEIN A2"/>
    <property type="match status" value="1"/>
</dbReference>
<dbReference type="AlphaFoldDB" id="A0A1L8D3Y7"/>
<accession>A0A1L8D3Y7</accession>
<dbReference type="PANTHER" id="PTHR34975:SF2">
    <property type="entry name" value="SPORE GERMINATION PROTEIN A2"/>
    <property type="match status" value="1"/>
</dbReference>
<evidence type="ECO:0000256" key="5">
    <source>
        <dbReference type="ARBA" id="ARBA00022692"/>
    </source>
</evidence>
<keyword evidence="6 8" id="KW-1133">Transmembrane helix</keyword>
<sequence length="359" mass="40448">MKITGIQLLFIQFILILSAIDIFLPSVIAKEVGHDAWLSIILAFIFSVLMAWIYAYIGCKIYPDNLTSYLKKRGTPGKAILFAYFYLYFILIITVYREFLELVKVFLPETPLIVTGILMQLVVFYGVVSGTETMARTTEILTPVGIFALILVAGYALTKADFGNFKPLLHKGIFPVIKGSIEIINFFGDTLLLWFFAINFYNKPEKLFRLLVLGYFLICIALFGGVLGIAVFGAKSAAKMELVALEMVRIVNIADFLKHLDSVMLGVWSIGGVLKLTFLYLGLTELFKAVINVKKVKLHIIPLSALSLISAIYGFENMGQYFSYLGELTYFTLIFSVIIPLLFVFYLFLTKSKKLQQKI</sequence>
<dbReference type="Proteomes" id="UP000187338">
    <property type="component" value="Unassembled WGS sequence"/>
</dbReference>
<dbReference type="GO" id="GO:0016020">
    <property type="term" value="C:membrane"/>
    <property type="evidence" value="ECO:0007669"/>
    <property type="project" value="UniProtKB-SubCell"/>
</dbReference>
<gene>
    <name evidence="9" type="ORF">ciss_18160</name>
</gene>
<keyword evidence="10" id="KW-1185">Reference proteome</keyword>
<feature type="transmembrane region" description="Helical" evidence="8">
    <location>
        <begin position="210"/>
        <end position="232"/>
    </location>
</feature>
<feature type="transmembrane region" description="Helical" evidence="8">
    <location>
        <begin position="265"/>
        <end position="284"/>
    </location>
</feature>
<comment type="subcellular location">
    <subcellularLocation>
        <location evidence="1">Membrane</location>
        <topology evidence="1">Multi-pass membrane protein</topology>
    </subcellularLocation>
</comment>
<comment type="caution">
    <text evidence="9">The sequence shown here is derived from an EMBL/GenBank/DDBJ whole genome shotgun (WGS) entry which is preliminary data.</text>
</comment>
<feature type="transmembrane region" description="Helical" evidence="8">
    <location>
        <begin position="79"/>
        <end position="99"/>
    </location>
</feature>
<organism evidence="9 10">
    <name type="scientific">Carboxydothermus islandicus</name>
    <dbReference type="NCBI Taxonomy" id="661089"/>
    <lineage>
        <taxon>Bacteria</taxon>
        <taxon>Bacillati</taxon>
        <taxon>Bacillota</taxon>
        <taxon>Clostridia</taxon>
        <taxon>Thermoanaerobacterales</taxon>
        <taxon>Thermoanaerobacteraceae</taxon>
        <taxon>Carboxydothermus</taxon>
    </lineage>
</organism>
<feature type="transmembrane region" description="Helical" evidence="8">
    <location>
        <begin position="140"/>
        <end position="157"/>
    </location>
</feature>
<reference evidence="10" key="1">
    <citation type="submission" date="2016-12" db="EMBL/GenBank/DDBJ databases">
        <title>Draft Genome Sequences od Carboxydothermus pertinax and islandicus, Hydrogenogenic Carboxydotrophic Bacteria.</title>
        <authorList>
            <person name="Fukuyama Y."/>
            <person name="Ohmae K."/>
            <person name="Yoneda Y."/>
            <person name="Yoshida T."/>
            <person name="Sako Y."/>
        </authorList>
    </citation>
    <scope>NUCLEOTIDE SEQUENCE [LARGE SCALE GENOMIC DNA]</scope>
    <source>
        <strain evidence="10">SET</strain>
    </source>
</reference>
<keyword evidence="5 8" id="KW-0812">Transmembrane</keyword>
<dbReference type="NCBIfam" id="TIGR00912">
    <property type="entry name" value="2A0309"/>
    <property type="match status" value="1"/>
</dbReference>
<dbReference type="EMBL" id="BDJL01000093">
    <property type="protein sequence ID" value="GAV25883.1"/>
    <property type="molecule type" value="Genomic_DNA"/>
</dbReference>
<evidence type="ECO:0000256" key="6">
    <source>
        <dbReference type="ARBA" id="ARBA00022989"/>
    </source>
</evidence>
<feature type="transmembrane region" description="Helical" evidence="8">
    <location>
        <begin position="296"/>
        <end position="316"/>
    </location>
</feature>
<feature type="transmembrane region" description="Helical" evidence="8">
    <location>
        <begin position="177"/>
        <end position="198"/>
    </location>
</feature>
<evidence type="ECO:0000256" key="8">
    <source>
        <dbReference type="SAM" id="Phobius"/>
    </source>
</evidence>
<feature type="transmembrane region" description="Helical" evidence="8">
    <location>
        <begin position="328"/>
        <end position="349"/>
    </location>
</feature>
<evidence type="ECO:0000256" key="7">
    <source>
        <dbReference type="ARBA" id="ARBA00023136"/>
    </source>
</evidence>
<evidence type="ECO:0000256" key="1">
    <source>
        <dbReference type="ARBA" id="ARBA00004141"/>
    </source>
</evidence>
<proteinExistence type="inferred from homology"/>
<dbReference type="GO" id="GO:0009847">
    <property type="term" value="P:spore germination"/>
    <property type="evidence" value="ECO:0007669"/>
    <property type="project" value="InterPro"/>
</dbReference>
<evidence type="ECO:0000313" key="9">
    <source>
        <dbReference type="EMBL" id="GAV25883.1"/>
    </source>
</evidence>
<keyword evidence="3" id="KW-0813">Transport</keyword>
<evidence type="ECO:0000256" key="4">
    <source>
        <dbReference type="ARBA" id="ARBA00022544"/>
    </source>
</evidence>